<dbReference type="CDD" id="cd00544">
    <property type="entry name" value="CobU"/>
    <property type="match status" value="1"/>
</dbReference>
<gene>
    <name evidence="17" type="ORF">RISW2_09175</name>
</gene>
<dbReference type="PANTHER" id="PTHR34848">
    <property type="match status" value="1"/>
</dbReference>
<dbReference type="Pfam" id="PF02283">
    <property type="entry name" value="CobU"/>
    <property type="match status" value="1"/>
</dbReference>
<dbReference type="EC" id="2.7.1.156" evidence="14"/>
<evidence type="ECO:0000256" key="4">
    <source>
        <dbReference type="ARBA" id="ARBA00003889"/>
    </source>
</evidence>
<protein>
    <recommendedName>
        <fullName evidence="14">Bifunctional adenosylcobalamin biosynthesis protein</fullName>
        <ecNumber evidence="14">2.7.1.156</ecNumber>
        <ecNumber evidence="14">2.7.7.62</ecNumber>
    </recommendedName>
</protein>
<dbReference type="Gene3D" id="3.40.50.300">
    <property type="entry name" value="P-loop containing nucleotide triphosphate hydrolases"/>
    <property type="match status" value="1"/>
</dbReference>
<name>X7F5R5_9RHOB</name>
<evidence type="ECO:0000256" key="3">
    <source>
        <dbReference type="ARBA" id="ARBA00001522"/>
    </source>
</evidence>
<dbReference type="Proteomes" id="UP000023430">
    <property type="component" value="Unassembled WGS sequence"/>
</dbReference>
<evidence type="ECO:0000256" key="10">
    <source>
        <dbReference type="ARBA" id="ARBA00022741"/>
    </source>
</evidence>
<dbReference type="GO" id="GO:0008820">
    <property type="term" value="F:cobinamide phosphate guanylyltransferase activity"/>
    <property type="evidence" value="ECO:0007669"/>
    <property type="project" value="UniProtKB-UniRule"/>
</dbReference>
<evidence type="ECO:0000256" key="16">
    <source>
        <dbReference type="PIRSR" id="PIRSR006135-2"/>
    </source>
</evidence>
<feature type="binding site" evidence="16">
    <location>
        <begin position="51"/>
        <end position="54"/>
    </location>
    <ligand>
        <name>GTP</name>
        <dbReference type="ChEBI" id="CHEBI:37565"/>
    </ligand>
</feature>
<evidence type="ECO:0000256" key="12">
    <source>
        <dbReference type="ARBA" id="ARBA00022840"/>
    </source>
</evidence>
<keyword evidence="13 14" id="KW-0342">GTP-binding</keyword>
<dbReference type="UniPathway" id="UPA00148">
    <property type="reaction ID" value="UER00236"/>
</dbReference>
<evidence type="ECO:0000256" key="1">
    <source>
        <dbReference type="ARBA" id="ARBA00000312"/>
    </source>
</evidence>
<dbReference type="SUPFAM" id="SSF52540">
    <property type="entry name" value="P-loop containing nucleoside triphosphate hydrolases"/>
    <property type="match status" value="1"/>
</dbReference>
<dbReference type="EC" id="2.7.7.62" evidence="14"/>
<evidence type="ECO:0000313" key="17">
    <source>
        <dbReference type="EMBL" id="ETX28272.1"/>
    </source>
</evidence>
<dbReference type="STRING" id="1449351.RISW2_09175"/>
<comment type="catalytic activity">
    <reaction evidence="3">
        <text>adenosylcob(III)inamide + GTP = adenosylcob(III)inamide phosphate + GDP + H(+)</text>
        <dbReference type="Rhea" id="RHEA:15765"/>
        <dbReference type="ChEBI" id="CHEBI:2480"/>
        <dbReference type="ChEBI" id="CHEBI:15378"/>
        <dbReference type="ChEBI" id="CHEBI:37565"/>
        <dbReference type="ChEBI" id="CHEBI:58189"/>
        <dbReference type="ChEBI" id="CHEBI:58502"/>
        <dbReference type="EC" id="2.7.1.156"/>
    </reaction>
</comment>
<evidence type="ECO:0000256" key="6">
    <source>
        <dbReference type="ARBA" id="ARBA00005159"/>
    </source>
</evidence>
<keyword evidence="9 14" id="KW-0808">Transferase</keyword>
<evidence type="ECO:0000256" key="13">
    <source>
        <dbReference type="ARBA" id="ARBA00023134"/>
    </source>
</evidence>
<comment type="pathway">
    <text evidence="6 14">Cofactor biosynthesis; adenosylcobalamin biosynthesis; adenosylcobalamin from cob(II)yrinate a,c-diamide: step 5/7.</text>
</comment>
<comment type="similarity">
    <text evidence="7 14">Belongs to the CobU/CobP family.</text>
</comment>
<evidence type="ECO:0000256" key="5">
    <source>
        <dbReference type="ARBA" id="ARBA00004692"/>
    </source>
</evidence>
<keyword evidence="18" id="KW-1185">Reference proteome</keyword>
<evidence type="ECO:0000256" key="7">
    <source>
        <dbReference type="ARBA" id="ARBA00007490"/>
    </source>
</evidence>
<keyword evidence="11 14" id="KW-0418">Kinase</keyword>
<organism evidence="17 18">
    <name type="scientific">Roseivivax isoporae LMG 25204</name>
    <dbReference type="NCBI Taxonomy" id="1449351"/>
    <lineage>
        <taxon>Bacteria</taxon>
        <taxon>Pseudomonadati</taxon>
        <taxon>Pseudomonadota</taxon>
        <taxon>Alphaproteobacteria</taxon>
        <taxon>Rhodobacterales</taxon>
        <taxon>Roseobacteraceae</taxon>
        <taxon>Roseivivax</taxon>
    </lineage>
</organism>
<keyword evidence="12 14" id="KW-0067">ATP-binding</keyword>
<comment type="catalytic activity">
    <reaction evidence="1 14">
        <text>adenosylcob(III)inamide + ATP = adenosylcob(III)inamide phosphate + ADP + H(+)</text>
        <dbReference type="Rhea" id="RHEA:15769"/>
        <dbReference type="ChEBI" id="CHEBI:2480"/>
        <dbReference type="ChEBI" id="CHEBI:15378"/>
        <dbReference type="ChEBI" id="CHEBI:30616"/>
        <dbReference type="ChEBI" id="CHEBI:58502"/>
        <dbReference type="ChEBI" id="CHEBI:456216"/>
        <dbReference type="EC" id="2.7.1.156"/>
    </reaction>
</comment>
<dbReference type="OrthoDB" id="9788370at2"/>
<feature type="binding site" evidence="16">
    <location>
        <position position="83"/>
    </location>
    <ligand>
        <name>GTP</name>
        <dbReference type="ChEBI" id="CHEBI:37565"/>
    </ligand>
</feature>
<comment type="catalytic activity">
    <reaction evidence="2 14">
        <text>adenosylcob(III)inamide phosphate + GTP + H(+) = adenosylcob(III)inamide-GDP + diphosphate</text>
        <dbReference type="Rhea" id="RHEA:22712"/>
        <dbReference type="ChEBI" id="CHEBI:15378"/>
        <dbReference type="ChEBI" id="CHEBI:33019"/>
        <dbReference type="ChEBI" id="CHEBI:37565"/>
        <dbReference type="ChEBI" id="CHEBI:58502"/>
        <dbReference type="ChEBI" id="CHEBI:60487"/>
        <dbReference type="EC" id="2.7.7.62"/>
    </reaction>
</comment>
<reference evidence="17 18" key="1">
    <citation type="submission" date="2014-01" db="EMBL/GenBank/DDBJ databases">
        <title>Roseivivax isoporae LMG 25204 Genome Sequencing.</title>
        <authorList>
            <person name="Lai Q."/>
            <person name="Li G."/>
            <person name="Shao Z."/>
        </authorList>
    </citation>
    <scope>NUCLEOTIDE SEQUENCE [LARGE SCALE GENOMIC DNA]</scope>
    <source>
        <strain evidence="17 18">LMG 25204</strain>
    </source>
</reference>
<dbReference type="GO" id="GO:0005525">
    <property type="term" value="F:GTP binding"/>
    <property type="evidence" value="ECO:0007669"/>
    <property type="project" value="UniProtKB-UniRule"/>
</dbReference>
<dbReference type="InterPro" id="IPR003203">
    <property type="entry name" value="CobU/CobP"/>
</dbReference>
<dbReference type="GO" id="GO:0005524">
    <property type="term" value="F:ATP binding"/>
    <property type="evidence" value="ECO:0007669"/>
    <property type="project" value="UniProtKB-UniRule"/>
</dbReference>
<dbReference type="NCBIfam" id="NF004469">
    <property type="entry name" value="PRK05800.1"/>
    <property type="match status" value="1"/>
</dbReference>
<evidence type="ECO:0000256" key="9">
    <source>
        <dbReference type="ARBA" id="ARBA00022679"/>
    </source>
</evidence>
<dbReference type="EMBL" id="JAME01000021">
    <property type="protein sequence ID" value="ETX28272.1"/>
    <property type="molecule type" value="Genomic_DNA"/>
</dbReference>
<dbReference type="AlphaFoldDB" id="X7F5R5"/>
<dbReference type="PIRSF" id="PIRSF006135">
    <property type="entry name" value="CobU"/>
    <property type="match status" value="1"/>
</dbReference>
<evidence type="ECO:0000256" key="11">
    <source>
        <dbReference type="ARBA" id="ARBA00022777"/>
    </source>
</evidence>
<proteinExistence type="inferred from homology"/>
<dbReference type="GO" id="GO:0043752">
    <property type="term" value="F:adenosylcobinamide kinase activity"/>
    <property type="evidence" value="ECO:0007669"/>
    <property type="project" value="UniProtKB-EC"/>
</dbReference>
<feature type="binding site" evidence="16">
    <location>
        <begin position="9"/>
        <end position="16"/>
    </location>
    <ligand>
        <name>GTP</name>
        <dbReference type="ChEBI" id="CHEBI:37565"/>
    </ligand>
</feature>
<dbReference type="InterPro" id="IPR027417">
    <property type="entry name" value="P-loop_NTPase"/>
</dbReference>
<keyword evidence="8 14" id="KW-0169">Cobalamin biosynthesis</keyword>
<evidence type="ECO:0000256" key="15">
    <source>
        <dbReference type="PIRSR" id="PIRSR006135-1"/>
    </source>
</evidence>
<feature type="active site" description="GMP-histidine intermediate" evidence="15">
    <location>
        <position position="50"/>
    </location>
</feature>
<dbReference type="PANTHER" id="PTHR34848:SF1">
    <property type="entry name" value="BIFUNCTIONAL ADENOSYLCOBALAMIN BIOSYNTHESIS PROTEIN COBU"/>
    <property type="match status" value="1"/>
</dbReference>
<dbReference type="PATRIC" id="fig|1449351.3.peg.2888"/>
<evidence type="ECO:0000256" key="14">
    <source>
        <dbReference type="PIRNR" id="PIRNR006135"/>
    </source>
</evidence>
<dbReference type="eggNOG" id="COG2087">
    <property type="taxonomic scope" value="Bacteria"/>
</dbReference>
<accession>X7F5R5</accession>
<evidence type="ECO:0000256" key="2">
    <source>
        <dbReference type="ARBA" id="ARBA00000711"/>
    </source>
</evidence>
<sequence length="170" mass="18306">MQKSILITGGARSGKSALAEELTLGLGRPAVYIATAEARDDEMRARIARHRDRRGPDWRTVAAPIALAQALDDSDGEAPRLVDCLTLWLTNLMLDGRDWEAATEGLAACLARQRAPVLLVTNEVGAGIVPENALARAFRDAAGLVNQRIARVCDEVWLSVAGCPVKVKPR</sequence>
<dbReference type="RefSeq" id="WP_043772354.1">
    <property type="nucleotide sequence ID" value="NZ_JAME01000021.1"/>
</dbReference>
<evidence type="ECO:0000313" key="18">
    <source>
        <dbReference type="Proteomes" id="UP000023430"/>
    </source>
</evidence>
<comment type="function">
    <text evidence="4 14">Catalyzes ATP-dependent phosphorylation of adenosylcobinamide and addition of GMP to adenosylcobinamide phosphate.</text>
</comment>
<comment type="caution">
    <text evidence="17">The sequence shown here is derived from an EMBL/GenBank/DDBJ whole genome shotgun (WGS) entry which is preliminary data.</text>
</comment>
<dbReference type="GO" id="GO:0009236">
    <property type="term" value="P:cobalamin biosynthetic process"/>
    <property type="evidence" value="ECO:0007669"/>
    <property type="project" value="UniProtKB-UniRule"/>
</dbReference>
<evidence type="ECO:0000256" key="8">
    <source>
        <dbReference type="ARBA" id="ARBA00022573"/>
    </source>
</evidence>
<feature type="binding site" evidence="16">
    <location>
        <begin position="34"/>
        <end position="36"/>
    </location>
    <ligand>
        <name>GTP</name>
        <dbReference type="ChEBI" id="CHEBI:37565"/>
    </ligand>
</feature>
<keyword evidence="10 14" id="KW-0547">Nucleotide-binding</keyword>
<comment type="pathway">
    <text evidence="5 14">Cofactor biosynthesis; adenosylcobalamin biosynthesis; adenosylcobalamin from cob(II)yrinate a,c-diamide: step 6/7.</text>
</comment>